<comment type="caution">
    <text evidence="2">The sequence shown here is derived from an EMBL/GenBank/DDBJ whole genome shotgun (WGS) entry which is preliminary data.</text>
</comment>
<keyword evidence="3" id="KW-1185">Reference proteome</keyword>
<dbReference type="RefSeq" id="WP_038077880.1">
    <property type="nucleotide sequence ID" value="NZ_AUND01000034.1"/>
</dbReference>
<dbReference type="eggNOG" id="COG0596">
    <property type="taxonomic scope" value="Bacteria"/>
</dbReference>
<feature type="transmembrane region" description="Helical" evidence="1">
    <location>
        <begin position="162"/>
        <end position="180"/>
    </location>
</feature>
<dbReference type="AlphaFoldDB" id="A0A074J737"/>
<accession>A0A074J737</accession>
<keyword evidence="1" id="KW-1133">Transmembrane helix</keyword>
<gene>
    <name evidence="2" type="ORF">TP2_09305</name>
</gene>
<proteinExistence type="predicted"/>
<dbReference type="EMBL" id="AUND01000034">
    <property type="protein sequence ID" value="KEO51665.1"/>
    <property type="molecule type" value="Genomic_DNA"/>
</dbReference>
<evidence type="ECO:0000313" key="2">
    <source>
        <dbReference type="EMBL" id="KEO51665.1"/>
    </source>
</evidence>
<evidence type="ECO:0000313" key="3">
    <source>
        <dbReference type="Proteomes" id="UP000027432"/>
    </source>
</evidence>
<dbReference type="Proteomes" id="UP000027432">
    <property type="component" value="Unassembled WGS sequence"/>
</dbReference>
<feature type="transmembrane region" description="Helical" evidence="1">
    <location>
        <begin position="123"/>
        <end position="156"/>
    </location>
</feature>
<name>A0A074J737_9RHOB</name>
<dbReference type="Gene3D" id="3.40.50.1820">
    <property type="entry name" value="alpha/beta hydrolase"/>
    <property type="match status" value="1"/>
</dbReference>
<organism evidence="2 3">
    <name type="scientific">Thioclava pacifica DSM 10166</name>
    <dbReference type="NCBI Taxonomy" id="1353537"/>
    <lineage>
        <taxon>Bacteria</taxon>
        <taxon>Pseudomonadati</taxon>
        <taxon>Pseudomonadota</taxon>
        <taxon>Alphaproteobacteria</taxon>
        <taxon>Rhodobacterales</taxon>
        <taxon>Paracoccaceae</taxon>
        <taxon>Thioclava</taxon>
    </lineage>
</organism>
<protein>
    <submittedName>
        <fullName evidence="2">Uncharacterized protein</fullName>
    </submittedName>
</protein>
<dbReference type="OrthoDB" id="7257484at2"/>
<reference evidence="2 3" key="1">
    <citation type="submission" date="2013-07" db="EMBL/GenBank/DDBJ databases">
        <title>Thioclava pacifica DSM 10166 Genome Sequencing.</title>
        <authorList>
            <person name="Lai Q."/>
            <person name="Shao Z."/>
        </authorList>
    </citation>
    <scope>NUCLEOTIDE SEQUENCE [LARGE SCALE GENOMIC DNA]</scope>
    <source>
        <strain evidence="2 3">DSM 10166</strain>
    </source>
</reference>
<dbReference type="InterPro" id="IPR029058">
    <property type="entry name" value="AB_hydrolase_fold"/>
</dbReference>
<dbReference type="SUPFAM" id="SSF53474">
    <property type="entry name" value="alpha/beta-Hydrolases"/>
    <property type="match status" value="1"/>
</dbReference>
<sequence>MTGSEIGQVRKRRVFYIPGYDPIHPRRYRELYRKEGAEQARISGYEIALAPKRAGGPYGWHVSSTQDGAQVEADIEVLVWSDIVRDSMGKSIPATYGQLIRTASTYIFSGALFRLMRLRKGPVIAALYPIVALILQALIGVGLGWAAATALLVFLPGFPLDWFAGLALASAILALTLRWFRAKDGKLFAYYLMHDYAFTARWGGANPPELETRMADFATRIEAALREDWDEVLIVGHSSGAHLAISILADLIRDNRLSSSGMPKYPRGSGGRQPPALSFLSLGQVVPMVSYLPRATRLRADLAFLSTRPELFWLDVTAPGDGCAFALCDPVAVSGVAPDDQIHPLVISAAFTQTLSPARWKALRWRFFRLHFQYLCAFDRPGDYDYFRLTAGPQALADRFTGRAASKSRITTPANRFTTTS</sequence>
<keyword evidence="1" id="KW-0812">Transmembrane</keyword>
<keyword evidence="1" id="KW-0472">Membrane</keyword>
<evidence type="ECO:0000256" key="1">
    <source>
        <dbReference type="SAM" id="Phobius"/>
    </source>
</evidence>
<dbReference type="STRING" id="1353537.TP2_09305"/>